<name>A0A2N4T4U7_9MICC</name>
<organism evidence="2 3">
    <name type="scientific">Kocuria flava</name>
    <dbReference type="NCBI Taxonomy" id="446860"/>
    <lineage>
        <taxon>Bacteria</taxon>
        <taxon>Bacillati</taxon>
        <taxon>Actinomycetota</taxon>
        <taxon>Actinomycetes</taxon>
        <taxon>Micrococcales</taxon>
        <taxon>Micrococcaceae</taxon>
        <taxon>Kocuria</taxon>
    </lineage>
</organism>
<sequence>MNAMSRDRLWAAVHTERARLAEDLAGLDEAGWAAPSLCGRWSVEDVVAHLTAVASIGRLRWMRSVLGARLDFDRHNQRRLEEHRGASPAETLERFRSVLLESTGPSGHTAAWLGEVVVHAQDVRRPLGLERTPGIGAATEVARFFARRDFAVPSRSTAAGLRLQATDGPFATGDGPLVRGTTTALVMAMAGRRAYCADLTGEGAAVLAARCPAG</sequence>
<gene>
    <name evidence="2" type="ORF">AUQ48_14810</name>
</gene>
<feature type="domain" description="Mycothiol-dependent maleylpyruvate isomerase metal-binding" evidence="1">
    <location>
        <begin position="14"/>
        <end position="97"/>
    </location>
</feature>
<dbReference type="EMBL" id="LOMZ01000001">
    <property type="protein sequence ID" value="PLC13251.1"/>
    <property type="molecule type" value="Genomic_DNA"/>
</dbReference>
<dbReference type="InterPro" id="IPR017517">
    <property type="entry name" value="Maleyloyr_isom"/>
</dbReference>
<dbReference type="Pfam" id="PF11716">
    <property type="entry name" value="MDMPI_N"/>
    <property type="match status" value="1"/>
</dbReference>
<evidence type="ECO:0000259" key="1">
    <source>
        <dbReference type="Pfam" id="PF11716"/>
    </source>
</evidence>
<evidence type="ECO:0000313" key="3">
    <source>
        <dbReference type="Proteomes" id="UP000234632"/>
    </source>
</evidence>
<proteinExistence type="predicted"/>
<dbReference type="RefSeq" id="WP_101852761.1">
    <property type="nucleotide sequence ID" value="NZ_JALJPS010000017.1"/>
</dbReference>
<dbReference type="InterPro" id="IPR034660">
    <property type="entry name" value="DinB/YfiT-like"/>
</dbReference>
<dbReference type="Gene3D" id="1.20.120.450">
    <property type="entry name" value="dinb family like domain"/>
    <property type="match status" value="1"/>
</dbReference>
<accession>A0A2N4T4U7</accession>
<dbReference type="GO" id="GO:0046872">
    <property type="term" value="F:metal ion binding"/>
    <property type="evidence" value="ECO:0007669"/>
    <property type="project" value="InterPro"/>
</dbReference>
<reference evidence="2 3" key="1">
    <citation type="submission" date="2015-12" db="EMBL/GenBank/DDBJ databases">
        <authorList>
            <person name="Shamseldin A."/>
            <person name="Moawad H."/>
            <person name="Abd El-Rahim W.M."/>
            <person name="Sadowsky M.J."/>
        </authorList>
    </citation>
    <scope>NUCLEOTIDE SEQUENCE [LARGE SCALE GENOMIC DNA]</scope>
    <source>
        <strain evidence="2 3">S43</strain>
    </source>
</reference>
<comment type="caution">
    <text evidence="2">The sequence shown here is derived from an EMBL/GenBank/DDBJ whole genome shotgun (WGS) entry which is preliminary data.</text>
</comment>
<protein>
    <recommendedName>
        <fullName evidence="1">Mycothiol-dependent maleylpyruvate isomerase metal-binding domain-containing protein</fullName>
    </recommendedName>
</protein>
<dbReference type="Proteomes" id="UP000234632">
    <property type="component" value="Unassembled WGS sequence"/>
</dbReference>
<dbReference type="InterPro" id="IPR024344">
    <property type="entry name" value="MDMPI_metal-binding"/>
</dbReference>
<evidence type="ECO:0000313" key="2">
    <source>
        <dbReference type="EMBL" id="PLC13251.1"/>
    </source>
</evidence>
<dbReference type="SUPFAM" id="SSF109854">
    <property type="entry name" value="DinB/YfiT-like putative metalloenzymes"/>
    <property type="match status" value="1"/>
</dbReference>
<dbReference type="AlphaFoldDB" id="A0A2N4T4U7"/>
<dbReference type="NCBIfam" id="TIGR03083">
    <property type="entry name" value="maleylpyruvate isomerase family mycothiol-dependent enzyme"/>
    <property type="match status" value="1"/>
</dbReference>